<dbReference type="Gene3D" id="1.10.10.1150">
    <property type="entry name" value="Coenzyme PQQ synthesis protein D (PqqD)"/>
    <property type="match status" value="1"/>
</dbReference>
<dbReference type="EMBL" id="BOMB01000007">
    <property type="protein sequence ID" value="GID10358.1"/>
    <property type="molecule type" value="Genomic_DNA"/>
</dbReference>
<gene>
    <name evidence="1" type="ORF">Aru02nite_12470</name>
</gene>
<proteinExistence type="predicted"/>
<dbReference type="Proteomes" id="UP000612808">
    <property type="component" value="Unassembled WGS sequence"/>
</dbReference>
<organism evidence="1 2">
    <name type="scientific">Actinocatenispora rupis</name>
    <dbReference type="NCBI Taxonomy" id="519421"/>
    <lineage>
        <taxon>Bacteria</taxon>
        <taxon>Bacillati</taxon>
        <taxon>Actinomycetota</taxon>
        <taxon>Actinomycetes</taxon>
        <taxon>Micromonosporales</taxon>
        <taxon>Micromonosporaceae</taxon>
        <taxon>Actinocatenispora</taxon>
    </lineage>
</organism>
<dbReference type="InterPro" id="IPR008792">
    <property type="entry name" value="PQQD"/>
</dbReference>
<keyword evidence="2" id="KW-1185">Reference proteome</keyword>
<dbReference type="AlphaFoldDB" id="A0A8J3IX94"/>
<dbReference type="Pfam" id="PF05402">
    <property type="entry name" value="PqqD"/>
    <property type="match status" value="1"/>
</dbReference>
<reference evidence="1" key="1">
    <citation type="submission" date="2021-01" db="EMBL/GenBank/DDBJ databases">
        <title>Whole genome shotgun sequence of Actinocatenispora rupis NBRC 107355.</title>
        <authorList>
            <person name="Komaki H."/>
            <person name="Tamura T."/>
        </authorList>
    </citation>
    <scope>NUCLEOTIDE SEQUENCE</scope>
    <source>
        <strain evidence="1">NBRC 107355</strain>
    </source>
</reference>
<accession>A0A8J3IX94</accession>
<comment type="caution">
    <text evidence="1">The sequence shown here is derived from an EMBL/GenBank/DDBJ whole genome shotgun (WGS) entry which is preliminary data.</text>
</comment>
<name>A0A8J3IX94_9ACTN</name>
<sequence>MAFFYQTPDMDESLAVPEHVQYVTDEAAQSVVMDTRTGRIFGLDNSAGVIWRALADTGSASAAAAAVTARYGLSAERAAGDVATFVDQLVSAGLLTRSTGPR</sequence>
<evidence type="ECO:0008006" key="3">
    <source>
        <dbReference type="Google" id="ProtNLM"/>
    </source>
</evidence>
<dbReference type="InterPro" id="IPR041881">
    <property type="entry name" value="PqqD_sf"/>
</dbReference>
<protein>
    <recommendedName>
        <fullName evidence="3">Coenzyme PQQ synthesis protein D (PqqD)</fullName>
    </recommendedName>
</protein>
<evidence type="ECO:0000313" key="2">
    <source>
        <dbReference type="Proteomes" id="UP000612808"/>
    </source>
</evidence>
<evidence type="ECO:0000313" key="1">
    <source>
        <dbReference type="EMBL" id="GID10358.1"/>
    </source>
</evidence>